<comment type="subcellular location">
    <subcellularLocation>
        <location evidence="6">Cell membrane</location>
        <topology evidence="6">Multi-pass membrane protein</topology>
    </subcellularLocation>
    <subcellularLocation>
        <location evidence="1">Membrane</location>
        <topology evidence="1">Multi-pass membrane protein</topology>
    </subcellularLocation>
</comment>
<name>A0A2T0Q5H1_9ACTN</name>
<feature type="transmembrane region" description="Helical" evidence="6">
    <location>
        <begin position="23"/>
        <end position="40"/>
    </location>
</feature>
<dbReference type="PIRSF" id="PIRSF006648">
    <property type="entry name" value="DrrB"/>
    <property type="match status" value="1"/>
</dbReference>
<dbReference type="Proteomes" id="UP000237846">
    <property type="component" value="Unassembled WGS sequence"/>
</dbReference>
<dbReference type="InterPro" id="IPR047817">
    <property type="entry name" value="ABC2_TM_bact-type"/>
</dbReference>
<dbReference type="AlphaFoldDB" id="A0A2T0Q5H1"/>
<dbReference type="InterPro" id="IPR013525">
    <property type="entry name" value="ABC2_TM"/>
</dbReference>
<dbReference type="InterPro" id="IPR000412">
    <property type="entry name" value="ABC_2_transport"/>
</dbReference>
<evidence type="ECO:0000256" key="6">
    <source>
        <dbReference type="RuleBase" id="RU361157"/>
    </source>
</evidence>
<proteinExistence type="inferred from homology"/>
<dbReference type="PANTHER" id="PTHR43229:SF2">
    <property type="entry name" value="NODULATION PROTEIN J"/>
    <property type="match status" value="1"/>
</dbReference>
<evidence type="ECO:0000313" key="8">
    <source>
        <dbReference type="EMBL" id="PRX99019.1"/>
    </source>
</evidence>
<evidence type="ECO:0000256" key="3">
    <source>
        <dbReference type="ARBA" id="ARBA00022989"/>
    </source>
</evidence>
<gene>
    <name evidence="8" type="ORF">CLV72_104599</name>
</gene>
<dbReference type="PANTHER" id="PTHR43229">
    <property type="entry name" value="NODULATION PROTEIN J"/>
    <property type="match status" value="1"/>
</dbReference>
<dbReference type="GO" id="GO:0140359">
    <property type="term" value="F:ABC-type transporter activity"/>
    <property type="evidence" value="ECO:0007669"/>
    <property type="project" value="InterPro"/>
</dbReference>
<feature type="transmembrane region" description="Helical" evidence="6">
    <location>
        <begin position="137"/>
        <end position="161"/>
    </location>
</feature>
<keyword evidence="3 6" id="KW-1133">Transmembrane helix</keyword>
<dbReference type="PRINTS" id="PR00164">
    <property type="entry name" value="ABC2TRNSPORT"/>
</dbReference>
<dbReference type="OrthoDB" id="9255971at2"/>
<feature type="transmembrane region" description="Helical" evidence="6">
    <location>
        <begin position="168"/>
        <end position="189"/>
    </location>
</feature>
<keyword evidence="4 6" id="KW-0472">Membrane</keyword>
<feature type="transmembrane region" description="Helical" evidence="6">
    <location>
        <begin position="60"/>
        <end position="83"/>
    </location>
</feature>
<feature type="transmembrane region" description="Helical" evidence="6">
    <location>
        <begin position="227"/>
        <end position="246"/>
    </location>
</feature>
<evidence type="ECO:0000259" key="7">
    <source>
        <dbReference type="PROSITE" id="PS51012"/>
    </source>
</evidence>
<evidence type="ECO:0000256" key="5">
    <source>
        <dbReference type="ARBA" id="ARBA00023251"/>
    </source>
</evidence>
<evidence type="ECO:0000256" key="4">
    <source>
        <dbReference type="ARBA" id="ARBA00023136"/>
    </source>
</evidence>
<evidence type="ECO:0000256" key="1">
    <source>
        <dbReference type="ARBA" id="ARBA00004141"/>
    </source>
</evidence>
<protein>
    <recommendedName>
        <fullName evidence="6">Transport permease protein</fullName>
    </recommendedName>
</protein>
<reference evidence="8 9" key="1">
    <citation type="submission" date="2018-03" db="EMBL/GenBank/DDBJ databases">
        <title>Genomic Encyclopedia of Archaeal and Bacterial Type Strains, Phase II (KMG-II): from individual species to whole genera.</title>
        <authorList>
            <person name="Goeker M."/>
        </authorList>
    </citation>
    <scope>NUCLEOTIDE SEQUENCE [LARGE SCALE GENOMIC DNA]</scope>
    <source>
        <strain evidence="8 9">DSM 45601</strain>
    </source>
</reference>
<dbReference type="Pfam" id="PF01061">
    <property type="entry name" value="ABC2_membrane"/>
    <property type="match status" value="1"/>
</dbReference>
<dbReference type="GO" id="GO:0046677">
    <property type="term" value="P:response to antibiotic"/>
    <property type="evidence" value="ECO:0007669"/>
    <property type="project" value="UniProtKB-KW"/>
</dbReference>
<evidence type="ECO:0000313" key="9">
    <source>
        <dbReference type="Proteomes" id="UP000237846"/>
    </source>
</evidence>
<keyword evidence="9" id="KW-1185">Reference proteome</keyword>
<keyword evidence="5" id="KW-0046">Antibiotic resistance</keyword>
<dbReference type="PROSITE" id="PS51012">
    <property type="entry name" value="ABC_TM2"/>
    <property type="match status" value="1"/>
</dbReference>
<dbReference type="GO" id="GO:0043190">
    <property type="term" value="C:ATP-binding cassette (ABC) transporter complex"/>
    <property type="evidence" value="ECO:0007669"/>
    <property type="project" value="InterPro"/>
</dbReference>
<comment type="similarity">
    <text evidence="6">Belongs to the ABC-2 integral membrane protein family.</text>
</comment>
<feature type="transmembrane region" description="Helical" evidence="6">
    <location>
        <begin position="112"/>
        <end position="131"/>
    </location>
</feature>
<keyword evidence="2 6" id="KW-0812">Transmembrane</keyword>
<evidence type="ECO:0000256" key="2">
    <source>
        <dbReference type="ARBA" id="ARBA00022692"/>
    </source>
</evidence>
<accession>A0A2T0Q5H1</accession>
<organism evidence="8 9">
    <name type="scientific">Allonocardiopsis opalescens</name>
    <dbReference type="NCBI Taxonomy" id="1144618"/>
    <lineage>
        <taxon>Bacteria</taxon>
        <taxon>Bacillati</taxon>
        <taxon>Actinomycetota</taxon>
        <taxon>Actinomycetes</taxon>
        <taxon>Streptosporangiales</taxon>
        <taxon>Allonocardiopsis</taxon>
    </lineage>
</organism>
<comment type="caution">
    <text evidence="8">The sequence shown here is derived from an EMBL/GenBank/DDBJ whole genome shotgun (WGS) entry which is preliminary data.</text>
</comment>
<keyword evidence="6" id="KW-1003">Cell membrane</keyword>
<dbReference type="InterPro" id="IPR051784">
    <property type="entry name" value="Nod_factor_ABC_transporter"/>
</dbReference>
<sequence>MKLVTDTGIVFVREMRPVIRDPFSLIFSLGQPLVFLALFGPLLTGVPGMEQAAGGSVWQWFVPGILIMIGLFGTSMSGANLLWEMQTGAHERLLVTPLNRAALLVGRALKEIAPLVVQAAIIVVCVMPFGFRLYPLGALAGMLLLAVFGVGIGALSYALAIAAKNREWLFYGVQQTLLFPLLILSGMMLPLESGPGWLRALSNFNPLTYIVDAERALFAGDFSQPSVWQGALAAAVLAAVGLAVGIRSMRGSSG</sequence>
<keyword evidence="6" id="KW-0813">Transport</keyword>
<dbReference type="EMBL" id="PVZC01000004">
    <property type="protein sequence ID" value="PRX99019.1"/>
    <property type="molecule type" value="Genomic_DNA"/>
</dbReference>
<feature type="domain" description="ABC transmembrane type-2" evidence="7">
    <location>
        <begin position="23"/>
        <end position="252"/>
    </location>
</feature>